<dbReference type="SUPFAM" id="SSF101478">
    <property type="entry name" value="ADP-ribosylglycohydrolase"/>
    <property type="match status" value="1"/>
</dbReference>
<protein>
    <recommendedName>
        <fullName evidence="6">ADP-ribosylglycohydrolase</fullName>
    </recommendedName>
</protein>
<accession>A0A8E0M8B1</accession>
<dbReference type="PANTHER" id="PTHR16222">
    <property type="entry name" value="ADP-RIBOSYLGLYCOHYDROLASE"/>
    <property type="match status" value="1"/>
</dbReference>
<comment type="cofactor">
    <cofactor evidence="3">
        <name>Mg(2+)</name>
        <dbReference type="ChEBI" id="CHEBI:18420"/>
    </cofactor>
    <text evidence="3">Binds 2 magnesium ions per subunit.</text>
</comment>
<evidence type="ECO:0000313" key="5">
    <source>
        <dbReference type="Proteomes" id="UP000014249"/>
    </source>
</evidence>
<dbReference type="InterPro" id="IPR050792">
    <property type="entry name" value="ADP-ribosylglycohydrolase"/>
</dbReference>
<feature type="binding site" evidence="3">
    <location>
        <position position="295"/>
    </location>
    <ligand>
        <name>Mg(2+)</name>
        <dbReference type="ChEBI" id="CHEBI:18420"/>
        <label>1</label>
    </ligand>
</feature>
<evidence type="ECO:0000256" key="3">
    <source>
        <dbReference type="PIRSR" id="PIRSR605502-1"/>
    </source>
</evidence>
<keyword evidence="3" id="KW-0460">Magnesium</keyword>
<comment type="similarity">
    <text evidence="1">Belongs to the ADP-ribosylglycohydrolase family.</text>
</comment>
<organism evidence="4 5">
    <name type="scientific">Lacticaseibacillus paracasei subsp. paracasei CNCM I-4270</name>
    <dbReference type="NCBI Taxonomy" id="1256202"/>
    <lineage>
        <taxon>Bacteria</taxon>
        <taxon>Bacillati</taxon>
        <taxon>Bacillota</taxon>
        <taxon>Bacilli</taxon>
        <taxon>Lactobacillales</taxon>
        <taxon>Lactobacillaceae</taxon>
        <taxon>Lacticaseibacillus</taxon>
    </lineage>
</organism>
<evidence type="ECO:0000256" key="1">
    <source>
        <dbReference type="ARBA" id="ARBA00010702"/>
    </source>
</evidence>
<dbReference type="Pfam" id="PF03747">
    <property type="entry name" value="ADP_ribosyl_GH"/>
    <property type="match status" value="1"/>
</dbReference>
<comment type="caution">
    <text evidence="4">The sequence shown here is derived from an EMBL/GenBank/DDBJ whole genome shotgun (WGS) entry which is preliminary data.</text>
</comment>
<evidence type="ECO:0000313" key="4">
    <source>
        <dbReference type="EMBL" id="EPC49945.1"/>
    </source>
</evidence>
<sequence>MQKLKNKLLGTLTLAAIGDAMGSVTENLPFDKIREDFGGPVTTFLKPGKTAFALGNEPAQVTDDFSQLFLVCKEALDNEGVISTNTVKKAILEWSDMPQYFNRFAGPTTRSAVAMYKDPNHTMKPLEGAVTVDYASKATNGAAMKVAPAGMFHPDDIDNAIKTSVIITKVTHDNSLAISGSAAVAAATAVSYRDDVTFDDLIDAGFYGASVGLAIGKKESHYVAGPGVIERMELAMTIADGSGTKNQKLEKLSSVVGSGLHISEAVPCAFGLMKLNSGNPLQAVIDAVNIGYDTDTVATIVGSMVGALAVSNSQIEEMLDQIEAANGFDIRGLATDIATSIERKNVPVS</sequence>
<reference evidence="4 5" key="1">
    <citation type="journal article" date="2013" name="PLoS ONE">
        <title>Lactobacillus paracasei comparative genomics: towards species pan-genome definition and exploitation of diversity.</title>
        <authorList>
            <person name="Smokvina T."/>
            <person name="Wels M."/>
            <person name="Polka J."/>
            <person name="Chervaux C."/>
            <person name="Brisse S."/>
            <person name="Boekhorst J."/>
            <person name="van Hylckama Vlieg J.E."/>
            <person name="Siezen R.J."/>
        </authorList>
    </citation>
    <scope>NUCLEOTIDE SEQUENCE [LARGE SCALE GENOMIC DNA]</scope>
    <source>
        <strain evidence="4 5">CNCM I-4270</strain>
    </source>
</reference>
<evidence type="ECO:0008006" key="6">
    <source>
        <dbReference type="Google" id="ProtNLM"/>
    </source>
</evidence>
<dbReference type="PANTHER" id="PTHR16222:SF24">
    <property type="entry name" value="ADP-RIBOSYLHYDROLASE ARH3"/>
    <property type="match status" value="1"/>
</dbReference>
<dbReference type="Proteomes" id="UP000014249">
    <property type="component" value="Unassembled WGS sequence"/>
</dbReference>
<keyword evidence="2" id="KW-0378">Hydrolase</keyword>
<dbReference type="GO" id="GO:0046872">
    <property type="term" value="F:metal ion binding"/>
    <property type="evidence" value="ECO:0007669"/>
    <property type="project" value="UniProtKB-KW"/>
</dbReference>
<keyword evidence="3" id="KW-0479">Metal-binding</keyword>
<evidence type="ECO:0000256" key="2">
    <source>
        <dbReference type="ARBA" id="ARBA00022801"/>
    </source>
</evidence>
<dbReference type="AlphaFoldDB" id="A0A8E0M8B1"/>
<gene>
    <name evidence="4" type="ORF">Lpp77_15947</name>
</gene>
<dbReference type="GO" id="GO:0016787">
    <property type="term" value="F:hydrolase activity"/>
    <property type="evidence" value="ECO:0007669"/>
    <property type="project" value="UniProtKB-KW"/>
</dbReference>
<feature type="binding site" evidence="3">
    <location>
        <position position="62"/>
    </location>
    <ligand>
        <name>Mg(2+)</name>
        <dbReference type="ChEBI" id="CHEBI:18420"/>
        <label>1</label>
    </ligand>
</feature>
<feature type="binding site" evidence="3">
    <location>
        <position position="296"/>
    </location>
    <ligand>
        <name>Mg(2+)</name>
        <dbReference type="ChEBI" id="CHEBI:18420"/>
        <label>1</label>
    </ligand>
</feature>
<dbReference type="InterPro" id="IPR005502">
    <property type="entry name" value="Ribosyl_crysJ1"/>
</dbReference>
<dbReference type="Gene3D" id="1.10.4080.10">
    <property type="entry name" value="ADP-ribosylation/Crystallin J1"/>
    <property type="match status" value="1"/>
</dbReference>
<name>A0A8E0M8B1_LACPA</name>
<proteinExistence type="inferred from homology"/>
<dbReference type="InterPro" id="IPR036705">
    <property type="entry name" value="Ribosyl_crysJ1_sf"/>
</dbReference>
<dbReference type="EMBL" id="ANJX01000430">
    <property type="protein sequence ID" value="EPC49945.1"/>
    <property type="molecule type" value="Genomic_DNA"/>
</dbReference>
<feature type="binding site" evidence="3">
    <location>
        <position position="64"/>
    </location>
    <ligand>
        <name>Mg(2+)</name>
        <dbReference type="ChEBI" id="CHEBI:18420"/>
        <label>1</label>
    </ligand>
</feature>
<feature type="binding site" evidence="3">
    <location>
        <position position="63"/>
    </location>
    <ligand>
        <name>Mg(2+)</name>
        <dbReference type="ChEBI" id="CHEBI:18420"/>
        <label>1</label>
    </ligand>
</feature>
<feature type="binding site" evidence="3">
    <location>
        <position position="293"/>
    </location>
    <ligand>
        <name>Mg(2+)</name>
        <dbReference type="ChEBI" id="CHEBI:18420"/>
        <label>1</label>
    </ligand>
</feature>